<dbReference type="PANTHER" id="PTHR37984:SF5">
    <property type="entry name" value="PROTEIN NYNRIN-LIKE"/>
    <property type="match status" value="1"/>
</dbReference>
<evidence type="ECO:0000313" key="2">
    <source>
        <dbReference type="Proteomes" id="UP000765509"/>
    </source>
</evidence>
<dbReference type="InterPro" id="IPR050951">
    <property type="entry name" value="Retrovirus_Pol_polyprotein"/>
</dbReference>
<name>A0A9Q3ELF8_9BASI</name>
<protein>
    <submittedName>
        <fullName evidence="1">Uncharacterized protein</fullName>
    </submittedName>
</protein>
<dbReference type="EMBL" id="AVOT02030137">
    <property type="protein sequence ID" value="MBW0523249.1"/>
    <property type="molecule type" value="Genomic_DNA"/>
</dbReference>
<dbReference type="AlphaFoldDB" id="A0A9Q3ELF8"/>
<keyword evidence="2" id="KW-1185">Reference proteome</keyword>
<accession>A0A9Q3ELF8</accession>
<comment type="caution">
    <text evidence="1">The sequence shown here is derived from an EMBL/GenBank/DDBJ whole genome shotgun (WGS) entry which is preliminary data.</text>
</comment>
<proteinExistence type="predicted"/>
<dbReference type="Gene3D" id="3.10.10.10">
    <property type="entry name" value="HIV Type 1 Reverse Transcriptase, subunit A, domain 1"/>
    <property type="match status" value="1"/>
</dbReference>
<reference evidence="1" key="1">
    <citation type="submission" date="2021-03" db="EMBL/GenBank/DDBJ databases">
        <title>Draft genome sequence of rust myrtle Austropuccinia psidii MF-1, a brazilian biotype.</title>
        <authorList>
            <person name="Quecine M.C."/>
            <person name="Pachon D.M.R."/>
            <person name="Bonatelli M.L."/>
            <person name="Correr F.H."/>
            <person name="Franceschini L.M."/>
            <person name="Leite T.F."/>
            <person name="Margarido G.R.A."/>
            <person name="Almeida C.A."/>
            <person name="Ferrarezi J.A."/>
            <person name="Labate C.A."/>
        </authorList>
    </citation>
    <scope>NUCLEOTIDE SEQUENCE</scope>
    <source>
        <strain evidence="1">MF-1</strain>
    </source>
</reference>
<dbReference type="Gene3D" id="3.30.70.270">
    <property type="match status" value="1"/>
</dbReference>
<sequence length="117" mass="13551">MDFIRKIGRNEIVKITTPVLITWYDGKSRLCGDFRAFNSYTKANRNPIPRIPHALEKLAKAKYITKMVCMKGFQNNGVKPNSMKLLRIICHVGIYEYTRMPFGIKQSRRITAKTSIK</sequence>
<dbReference type="InterPro" id="IPR043502">
    <property type="entry name" value="DNA/RNA_pol_sf"/>
</dbReference>
<gene>
    <name evidence="1" type="ORF">O181_062964</name>
</gene>
<evidence type="ECO:0000313" key="1">
    <source>
        <dbReference type="EMBL" id="MBW0523249.1"/>
    </source>
</evidence>
<dbReference type="InterPro" id="IPR043128">
    <property type="entry name" value="Rev_trsase/Diguanyl_cyclase"/>
</dbReference>
<dbReference type="PANTHER" id="PTHR37984">
    <property type="entry name" value="PROTEIN CBG26694"/>
    <property type="match status" value="1"/>
</dbReference>
<dbReference type="Proteomes" id="UP000765509">
    <property type="component" value="Unassembled WGS sequence"/>
</dbReference>
<dbReference type="SUPFAM" id="SSF56672">
    <property type="entry name" value="DNA/RNA polymerases"/>
    <property type="match status" value="1"/>
</dbReference>
<organism evidence="1 2">
    <name type="scientific">Austropuccinia psidii MF-1</name>
    <dbReference type="NCBI Taxonomy" id="1389203"/>
    <lineage>
        <taxon>Eukaryota</taxon>
        <taxon>Fungi</taxon>
        <taxon>Dikarya</taxon>
        <taxon>Basidiomycota</taxon>
        <taxon>Pucciniomycotina</taxon>
        <taxon>Pucciniomycetes</taxon>
        <taxon>Pucciniales</taxon>
        <taxon>Sphaerophragmiaceae</taxon>
        <taxon>Austropuccinia</taxon>
    </lineage>
</organism>